<dbReference type="InterPro" id="IPR011989">
    <property type="entry name" value="ARM-like"/>
</dbReference>
<evidence type="ECO:0000313" key="7">
    <source>
        <dbReference type="Proteomes" id="UP000591058"/>
    </source>
</evidence>
<dbReference type="PROSITE" id="PS50077">
    <property type="entry name" value="HEAT_REPEAT"/>
    <property type="match status" value="1"/>
</dbReference>
<evidence type="ECO:0000313" key="3">
    <source>
        <dbReference type="EMBL" id="AUB60410.1"/>
    </source>
</evidence>
<reference evidence="4 7" key="2">
    <citation type="submission" date="2020-04" db="EMBL/GenBank/DDBJ databases">
        <title>Draft genome of Methanobacterium subterraneum isolated from animal feces.</title>
        <authorList>
            <person name="Ouboter H.T."/>
            <person name="Berger S."/>
            <person name="Gungor E."/>
            <person name="Jetten M.S.M."/>
            <person name="Welte C.U."/>
        </authorList>
    </citation>
    <scope>NUCLEOTIDE SEQUENCE [LARGE SCALE GENOMIC DNA]</scope>
    <source>
        <strain evidence="4">HO_2020</strain>
    </source>
</reference>
<dbReference type="GeneID" id="35126180"/>
<dbReference type="OrthoDB" id="10495at2157"/>
<dbReference type="Proteomes" id="UP000232806">
    <property type="component" value="Chromosome"/>
</dbReference>
<keyword evidence="2" id="KW-0456">Lyase</keyword>
<dbReference type="PANTHER" id="PTHR12697">
    <property type="entry name" value="PBS LYASE HEAT-LIKE PROTEIN"/>
    <property type="match status" value="1"/>
</dbReference>
<dbReference type="InterPro" id="IPR016024">
    <property type="entry name" value="ARM-type_fold"/>
</dbReference>
<dbReference type="PANTHER" id="PTHR12697:SF5">
    <property type="entry name" value="DEOXYHYPUSINE HYDROXYLASE"/>
    <property type="match status" value="1"/>
</dbReference>
<dbReference type="AlphaFoldDB" id="A0A2H4VCB1"/>
<dbReference type="Pfam" id="PF13646">
    <property type="entry name" value="HEAT_2"/>
    <property type="match status" value="4"/>
</dbReference>
<dbReference type="EMBL" id="CP017768">
    <property type="protein sequence ID" value="AUB60410.1"/>
    <property type="molecule type" value="Genomic_DNA"/>
</dbReference>
<evidence type="ECO:0000313" key="2">
    <source>
        <dbReference type="EMBL" id="AUB55726.1"/>
    </source>
</evidence>
<dbReference type="Proteomes" id="UP000232631">
    <property type="component" value="Chromosome"/>
</dbReference>
<dbReference type="Gene3D" id="1.25.10.10">
    <property type="entry name" value="Leucine-rich Repeat Variant"/>
    <property type="match status" value="3"/>
</dbReference>
<gene>
    <name evidence="2" type="ORF">BK007_06720</name>
    <name evidence="3" type="ORF">BK009_06775</name>
    <name evidence="4" type="ORF">HG719_10185</name>
</gene>
<dbReference type="EMBL" id="CP017766">
    <property type="protein sequence ID" value="AUB55726.1"/>
    <property type="molecule type" value="Genomic_DNA"/>
</dbReference>
<dbReference type="KEGG" id="msub:BK009_06775"/>
<evidence type="ECO:0000313" key="5">
    <source>
        <dbReference type="Proteomes" id="UP000232631"/>
    </source>
</evidence>
<sequence length="449" mass="50681">MDSDVNIEYLEEERDVEGLIRALKDQDYLTRKEAARALKKVGDERAVDALIEALRYKSWHSDYIILSAVRENSAEALGKIGDFRAVQPLIQAMEDDPDEEVRLKATWALGEIGDPEAVDALIAALKDNSWSVRRTAANALGMIGDHRAVPYLIETLEDSDWHVRKYAAVSLGKMRDEKAIPVLLEALDDEDADVRWKAMLALGKLGESAVPALIKTLKNKNWRVRAKSAEVLGKIGGEEALNALICLLLGRKVDKHRHVRGKAAEALGRIGDAEALEALRHAQKDEYKYVRDKADISIQKIFKPQKEVGILNYDNGEVSLDYSEHWEMVSTSDAKKVLRGLYANNSITLSLNRNTDVAEISSQEFAEMLKDVFRIQGSEVMDERDFERYGMEIYEIYGENHEMTPTSILIVSFKKESLLYYLWFVGDPVAFQEASADIELMVNSFYIYG</sequence>
<dbReference type="Proteomes" id="UP000591058">
    <property type="component" value="Unassembled WGS sequence"/>
</dbReference>
<dbReference type="GO" id="GO:0016491">
    <property type="term" value="F:oxidoreductase activity"/>
    <property type="evidence" value="ECO:0007669"/>
    <property type="project" value="TreeGrafter"/>
</dbReference>
<dbReference type="SUPFAM" id="SSF48371">
    <property type="entry name" value="ARM repeat"/>
    <property type="match status" value="1"/>
</dbReference>
<dbReference type="GO" id="GO:0016829">
    <property type="term" value="F:lyase activity"/>
    <property type="evidence" value="ECO:0007669"/>
    <property type="project" value="UniProtKB-KW"/>
</dbReference>
<accession>A0A2H4VCB1</accession>
<accession>A0A2H4VQS2</accession>
<proteinExistence type="predicted"/>
<dbReference type="InterPro" id="IPR021133">
    <property type="entry name" value="HEAT_type_2"/>
</dbReference>
<evidence type="ECO:0000313" key="4">
    <source>
        <dbReference type="EMBL" id="NMO10178.1"/>
    </source>
</evidence>
<organism evidence="2 6">
    <name type="scientific">Methanobacterium subterraneum</name>
    <dbReference type="NCBI Taxonomy" id="59277"/>
    <lineage>
        <taxon>Archaea</taxon>
        <taxon>Methanobacteriati</taxon>
        <taxon>Methanobacteriota</taxon>
        <taxon>Methanomada group</taxon>
        <taxon>Methanobacteria</taxon>
        <taxon>Methanobacteriales</taxon>
        <taxon>Methanobacteriaceae</taxon>
        <taxon>Methanobacterium</taxon>
    </lineage>
</organism>
<dbReference type="SMART" id="SM00567">
    <property type="entry name" value="EZ_HEAT"/>
    <property type="match status" value="8"/>
</dbReference>
<keyword evidence="5" id="KW-1185">Reference proteome</keyword>
<comment type="function">
    <text evidence="1">Catalyzes the hydroxylation of the N(6)-(4-aminobutyl)-L-lysine intermediate produced by deoxyhypusine synthase/DHPS on a critical lysine of the eukaryotic translation initiation factor 5A/eIF-5A. This is the second step of the post-translational modification of that lysine into an unusual amino acid residue named hypusine. Hypusination is unique to mature eIF-5A factor and is essential for its function.</text>
</comment>
<reference evidence="5 6" key="1">
    <citation type="submission" date="2016-10" db="EMBL/GenBank/DDBJ databases">
        <title>Comparative genomics between deep and shallow subseafloor isolates.</title>
        <authorList>
            <person name="Ishii S."/>
            <person name="Miller J.R."/>
            <person name="Sutton G."/>
            <person name="Suzuki S."/>
            <person name="Methe B."/>
            <person name="Inagaki F."/>
            <person name="Imachi H."/>
        </authorList>
    </citation>
    <scope>NUCLEOTIDE SEQUENCE [LARGE SCALE GENOMIC DNA]</scope>
    <source>
        <strain evidence="3 5">A8p</strain>
        <strain evidence="2 6">MO-MB1</strain>
    </source>
</reference>
<name>A0A2H4VCB1_9EURY</name>
<dbReference type="InterPro" id="IPR004155">
    <property type="entry name" value="PBS_lyase_HEAT"/>
</dbReference>
<protein>
    <submittedName>
        <fullName evidence="4">HEAT repeat domain-containing protein</fullName>
    </submittedName>
    <submittedName>
        <fullName evidence="2">PBS lyase</fullName>
    </submittedName>
</protein>
<dbReference type="RefSeq" id="WP_100905704.1">
    <property type="nucleotide sequence ID" value="NZ_CP017766.1"/>
</dbReference>
<evidence type="ECO:0000256" key="1">
    <source>
        <dbReference type="ARBA" id="ARBA00045876"/>
    </source>
</evidence>
<dbReference type="EMBL" id="JABBYL010000035">
    <property type="protein sequence ID" value="NMO10178.1"/>
    <property type="molecule type" value="Genomic_DNA"/>
</dbReference>
<evidence type="ECO:0000313" key="6">
    <source>
        <dbReference type="Proteomes" id="UP000232806"/>
    </source>
</evidence>